<dbReference type="EMBL" id="KZ613912">
    <property type="protein sequence ID" value="PMD51859.1"/>
    <property type="molecule type" value="Genomic_DNA"/>
</dbReference>
<evidence type="ECO:0000313" key="1">
    <source>
        <dbReference type="EMBL" id="PMD51859.1"/>
    </source>
</evidence>
<organism evidence="1 2">
    <name type="scientific">Hyaloscypha bicolor E</name>
    <dbReference type="NCBI Taxonomy" id="1095630"/>
    <lineage>
        <taxon>Eukaryota</taxon>
        <taxon>Fungi</taxon>
        <taxon>Dikarya</taxon>
        <taxon>Ascomycota</taxon>
        <taxon>Pezizomycotina</taxon>
        <taxon>Leotiomycetes</taxon>
        <taxon>Helotiales</taxon>
        <taxon>Hyaloscyphaceae</taxon>
        <taxon>Hyaloscypha</taxon>
        <taxon>Hyaloscypha bicolor</taxon>
    </lineage>
</organism>
<accession>A0A2J6SM66</accession>
<dbReference type="GeneID" id="36592161"/>
<sequence>MEKYLSLTRFVEKMSGGRMGEFLGRIMGLEVRLAQDFFPLERTLYITFNLASGLQKLRTLDVYLIGWKAGAYGFLDRASDWERKMREYHSTSWKLGNLKPITITGVGSNIEKDVFEELLKAEGRTLVILGISGYVVTEEFGERRLEKAQL</sequence>
<dbReference type="InParanoid" id="A0A2J6SM66"/>
<dbReference type="Proteomes" id="UP000235371">
    <property type="component" value="Unassembled WGS sequence"/>
</dbReference>
<proteinExistence type="predicted"/>
<gene>
    <name evidence="1" type="ORF">K444DRAFT_637102</name>
</gene>
<dbReference type="AlphaFoldDB" id="A0A2J6SM66"/>
<protein>
    <submittedName>
        <fullName evidence="1">Uncharacterized protein</fullName>
    </submittedName>
</protein>
<name>A0A2J6SM66_9HELO</name>
<evidence type="ECO:0000313" key="2">
    <source>
        <dbReference type="Proteomes" id="UP000235371"/>
    </source>
</evidence>
<reference evidence="1 2" key="1">
    <citation type="submission" date="2016-04" db="EMBL/GenBank/DDBJ databases">
        <title>A degradative enzymes factory behind the ericoid mycorrhizal symbiosis.</title>
        <authorList>
            <consortium name="DOE Joint Genome Institute"/>
            <person name="Martino E."/>
            <person name="Morin E."/>
            <person name="Grelet G."/>
            <person name="Kuo A."/>
            <person name="Kohler A."/>
            <person name="Daghino S."/>
            <person name="Barry K."/>
            <person name="Choi C."/>
            <person name="Cichocki N."/>
            <person name="Clum A."/>
            <person name="Copeland A."/>
            <person name="Hainaut M."/>
            <person name="Haridas S."/>
            <person name="Labutti K."/>
            <person name="Lindquist E."/>
            <person name="Lipzen A."/>
            <person name="Khouja H.-R."/>
            <person name="Murat C."/>
            <person name="Ohm R."/>
            <person name="Olson A."/>
            <person name="Spatafora J."/>
            <person name="Veneault-Fourrey C."/>
            <person name="Henrissat B."/>
            <person name="Grigoriev I."/>
            <person name="Martin F."/>
            <person name="Perotto S."/>
        </authorList>
    </citation>
    <scope>NUCLEOTIDE SEQUENCE [LARGE SCALE GENOMIC DNA]</scope>
    <source>
        <strain evidence="1 2">E</strain>
    </source>
</reference>
<dbReference type="RefSeq" id="XP_024728763.1">
    <property type="nucleotide sequence ID" value="XM_024884084.1"/>
</dbReference>
<keyword evidence="2" id="KW-1185">Reference proteome</keyword>